<protein>
    <submittedName>
        <fullName evidence="2">Uncharacterized protein</fullName>
    </submittedName>
</protein>
<proteinExistence type="predicted"/>
<organism evidence="2 3">
    <name type="scientific">Pleuronectes platessa</name>
    <name type="common">European plaice</name>
    <dbReference type="NCBI Taxonomy" id="8262"/>
    <lineage>
        <taxon>Eukaryota</taxon>
        <taxon>Metazoa</taxon>
        <taxon>Chordata</taxon>
        <taxon>Craniata</taxon>
        <taxon>Vertebrata</taxon>
        <taxon>Euteleostomi</taxon>
        <taxon>Actinopterygii</taxon>
        <taxon>Neopterygii</taxon>
        <taxon>Teleostei</taxon>
        <taxon>Neoteleostei</taxon>
        <taxon>Acanthomorphata</taxon>
        <taxon>Carangaria</taxon>
        <taxon>Pleuronectiformes</taxon>
        <taxon>Pleuronectoidei</taxon>
        <taxon>Pleuronectidae</taxon>
        <taxon>Pleuronectes</taxon>
    </lineage>
</organism>
<dbReference type="Proteomes" id="UP001153269">
    <property type="component" value="Unassembled WGS sequence"/>
</dbReference>
<gene>
    <name evidence="2" type="ORF">PLEPLA_LOCUS21983</name>
</gene>
<name>A0A9N7YQN2_PLEPL</name>
<evidence type="ECO:0000313" key="2">
    <source>
        <dbReference type="EMBL" id="CAB1433891.1"/>
    </source>
</evidence>
<evidence type="ECO:0000313" key="3">
    <source>
        <dbReference type="Proteomes" id="UP001153269"/>
    </source>
</evidence>
<sequence length="114" mass="12790">MEGGGRRPVRSAHSCLPSGEKGPEWRADPFQYRSQGKETPRMGRPDRAALSQLNHRVQIKKEWAKQWSPVVSAVGLCTLEHVVWMFGRRSSDAVTRNSITRGTRCTAGLLRAFV</sequence>
<feature type="region of interest" description="Disordered" evidence="1">
    <location>
        <begin position="1"/>
        <end position="44"/>
    </location>
</feature>
<reference evidence="2" key="1">
    <citation type="submission" date="2020-03" db="EMBL/GenBank/DDBJ databases">
        <authorList>
            <person name="Weist P."/>
        </authorList>
    </citation>
    <scope>NUCLEOTIDE SEQUENCE</scope>
</reference>
<keyword evidence="3" id="KW-1185">Reference proteome</keyword>
<feature type="compositionally biased region" description="Basic and acidic residues" evidence="1">
    <location>
        <begin position="35"/>
        <end position="44"/>
    </location>
</feature>
<comment type="caution">
    <text evidence="2">The sequence shown here is derived from an EMBL/GenBank/DDBJ whole genome shotgun (WGS) entry which is preliminary data.</text>
</comment>
<dbReference type="EMBL" id="CADEAL010001610">
    <property type="protein sequence ID" value="CAB1433891.1"/>
    <property type="molecule type" value="Genomic_DNA"/>
</dbReference>
<dbReference type="AlphaFoldDB" id="A0A9N7YQN2"/>
<evidence type="ECO:0000256" key="1">
    <source>
        <dbReference type="SAM" id="MobiDB-lite"/>
    </source>
</evidence>
<accession>A0A9N7YQN2</accession>